<dbReference type="PANTHER" id="PTHR34990:SF1">
    <property type="entry name" value="UDP-2,3-DIACYLGLUCOSAMINE HYDROLASE"/>
    <property type="match status" value="1"/>
</dbReference>
<dbReference type="PANTHER" id="PTHR34990">
    <property type="entry name" value="UDP-2,3-DIACYLGLUCOSAMINE HYDROLASE-RELATED"/>
    <property type="match status" value="1"/>
</dbReference>
<evidence type="ECO:0000256" key="3">
    <source>
        <dbReference type="ARBA" id="ARBA00022723"/>
    </source>
</evidence>
<evidence type="ECO:0000256" key="6">
    <source>
        <dbReference type="ARBA" id="ARBA00023211"/>
    </source>
</evidence>
<keyword evidence="2" id="KW-0997">Cell inner membrane</keyword>
<sequence length="266" mass="30972">MEQRTNIYFASDFHLGVPNREQSLAREKLLVSWLDEVKQDAREIFLLGDVFDFWFDYEYVVPKGFVRLLGKIAEITDSGIPVHMFPGNHDMWNNGYFEQELGVTFHAGFYQFKASGKQFLLHHGDGIGPGDHGYKFIKKIFTNSILQKLFKWFHPDLGVGLANFWSRQSSKKTRSKDAIYHGKNEEWLVQFCEDYPKENPDQPDYFIFGHRHLALDITLSNNKSRYLNLGDWLSQNTYAKFDGEDLKLYRYPAKGKHEIATNLPSG</sequence>
<organism evidence="8 9">
    <name type="scientific">Luteibaculum oceani</name>
    <dbReference type="NCBI Taxonomy" id="1294296"/>
    <lineage>
        <taxon>Bacteria</taxon>
        <taxon>Pseudomonadati</taxon>
        <taxon>Bacteroidota</taxon>
        <taxon>Flavobacteriia</taxon>
        <taxon>Flavobacteriales</taxon>
        <taxon>Luteibaculaceae</taxon>
        <taxon>Luteibaculum</taxon>
    </lineage>
</organism>
<protein>
    <submittedName>
        <fullName evidence="8">UDP-2,3-diacylglucosamine diphosphatase</fullName>
    </submittedName>
</protein>
<comment type="caution">
    <text evidence="8">The sequence shown here is derived from an EMBL/GenBank/DDBJ whole genome shotgun (WGS) entry which is preliminary data.</text>
</comment>
<evidence type="ECO:0000313" key="8">
    <source>
        <dbReference type="EMBL" id="TXC78383.1"/>
    </source>
</evidence>
<evidence type="ECO:0000256" key="4">
    <source>
        <dbReference type="ARBA" id="ARBA00022801"/>
    </source>
</evidence>
<evidence type="ECO:0000313" key="9">
    <source>
        <dbReference type="Proteomes" id="UP000321168"/>
    </source>
</evidence>
<keyword evidence="6" id="KW-0464">Manganese</keyword>
<evidence type="ECO:0000256" key="1">
    <source>
        <dbReference type="ARBA" id="ARBA00022475"/>
    </source>
</evidence>
<evidence type="ECO:0000256" key="2">
    <source>
        <dbReference type="ARBA" id="ARBA00022519"/>
    </source>
</evidence>
<dbReference type="GO" id="GO:0046872">
    <property type="term" value="F:metal ion binding"/>
    <property type="evidence" value="ECO:0007669"/>
    <property type="project" value="UniProtKB-KW"/>
</dbReference>
<keyword evidence="1" id="KW-1003">Cell membrane</keyword>
<dbReference type="RefSeq" id="WP_147014805.1">
    <property type="nucleotide sequence ID" value="NZ_VORB01000007.1"/>
</dbReference>
<keyword evidence="3" id="KW-0479">Metal-binding</keyword>
<keyword evidence="5" id="KW-0472">Membrane</keyword>
<dbReference type="GO" id="GO:0008758">
    <property type="term" value="F:UDP-2,3-diacylglucosamine hydrolase activity"/>
    <property type="evidence" value="ECO:0007669"/>
    <property type="project" value="TreeGrafter"/>
</dbReference>
<dbReference type="OrthoDB" id="9802481at2"/>
<dbReference type="InterPro" id="IPR043461">
    <property type="entry name" value="LpxH-like"/>
</dbReference>
<dbReference type="GO" id="GO:0016020">
    <property type="term" value="C:membrane"/>
    <property type="evidence" value="ECO:0007669"/>
    <property type="project" value="GOC"/>
</dbReference>
<dbReference type="EMBL" id="VORB01000007">
    <property type="protein sequence ID" value="TXC78383.1"/>
    <property type="molecule type" value="Genomic_DNA"/>
</dbReference>
<proteinExistence type="predicted"/>
<dbReference type="InterPro" id="IPR029052">
    <property type="entry name" value="Metallo-depent_PP-like"/>
</dbReference>
<gene>
    <name evidence="8" type="ORF">FRX97_08615</name>
</gene>
<reference evidence="8 9" key="1">
    <citation type="submission" date="2019-08" db="EMBL/GenBank/DDBJ databases">
        <title>Genome of Luteibaculum oceani JCM 18817.</title>
        <authorList>
            <person name="Bowman J.P."/>
        </authorList>
    </citation>
    <scope>NUCLEOTIDE SEQUENCE [LARGE SCALE GENOMIC DNA]</scope>
    <source>
        <strain evidence="8 9">JCM 18817</strain>
    </source>
</reference>
<keyword evidence="4" id="KW-0378">Hydrolase</keyword>
<dbReference type="Proteomes" id="UP000321168">
    <property type="component" value="Unassembled WGS sequence"/>
</dbReference>
<dbReference type="SUPFAM" id="SSF56300">
    <property type="entry name" value="Metallo-dependent phosphatases"/>
    <property type="match status" value="1"/>
</dbReference>
<name>A0A5C6UY09_9FLAO</name>
<feature type="domain" description="Calcineurin-like phosphoesterase" evidence="7">
    <location>
        <begin position="6"/>
        <end position="212"/>
    </location>
</feature>
<evidence type="ECO:0000259" key="7">
    <source>
        <dbReference type="Pfam" id="PF00149"/>
    </source>
</evidence>
<dbReference type="InterPro" id="IPR004843">
    <property type="entry name" value="Calcineurin-like_PHP"/>
</dbReference>
<dbReference type="AlphaFoldDB" id="A0A5C6UY09"/>
<dbReference type="GO" id="GO:0009245">
    <property type="term" value="P:lipid A biosynthetic process"/>
    <property type="evidence" value="ECO:0007669"/>
    <property type="project" value="TreeGrafter"/>
</dbReference>
<dbReference type="Gene3D" id="3.60.21.10">
    <property type="match status" value="1"/>
</dbReference>
<accession>A0A5C6UY09</accession>
<keyword evidence="9" id="KW-1185">Reference proteome</keyword>
<dbReference type="Pfam" id="PF00149">
    <property type="entry name" value="Metallophos"/>
    <property type="match status" value="1"/>
</dbReference>
<evidence type="ECO:0000256" key="5">
    <source>
        <dbReference type="ARBA" id="ARBA00023136"/>
    </source>
</evidence>
<dbReference type="CDD" id="cd07398">
    <property type="entry name" value="MPP_YbbF-LpxH"/>
    <property type="match status" value="1"/>
</dbReference>